<dbReference type="EMBL" id="JAUCMV010000004">
    <property type="protein sequence ID" value="KAK0403760.1"/>
    <property type="molecule type" value="Genomic_DNA"/>
</dbReference>
<proteinExistence type="predicted"/>
<evidence type="ECO:0000313" key="3">
    <source>
        <dbReference type="Proteomes" id="UP001175271"/>
    </source>
</evidence>
<keyword evidence="1" id="KW-0732">Signal</keyword>
<protein>
    <submittedName>
        <fullName evidence="2">Uncharacterized protein</fullName>
    </submittedName>
</protein>
<accession>A0AA39LNN3</accession>
<evidence type="ECO:0000313" key="2">
    <source>
        <dbReference type="EMBL" id="KAK0403760.1"/>
    </source>
</evidence>
<sequence>MTSLRLVAFVAFFGLCAAAEDYSKLETLLKSIETLSPNQQAAYNYAPYHPYPYSYPYSYPFPDAVQHNDLHNKNAFLSTQLDAAHKHIDGLQAAHETHRQAHLTIVERLEADIVRGHDEQVRLLAQIRTLNKTIHDVTTHSALKTKLVEQLVNLVVSFQKLNLKLYSEIHALHEMVFAAEQEHHTQLVELKKVVQQANSLIDVYQKETSSAEHKAFLEKKNYREDDGPSHRADLLLDHYKHVEAGHEEKLSPQSAAYYDGLVKVLEPLHHKSA</sequence>
<dbReference type="AlphaFoldDB" id="A0AA39LNN3"/>
<dbReference type="Proteomes" id="UP001175271">
    <property type="component" value="Unassembled WGS sequence"/>
</dbReference>
<keyword evidence="3" id="KW-1185">Reference proteome</keyword>
<feature type="chain" id="PRO_5041447418" evidence="1">
    <location>
        <begin position="19"/>
        <end position="273"/>
    </location>
</feature>
<name>A0AA39LNN3_9BILA</name>
<reference evidence="2" key="1">
    <citation type="submission" date="2023-06" db="EMBL/GenBank/DDBJ databases">
        <title>Genomic analysis of the entomopathogenic nematode Steinernema hermaphroditum.</title>
        <authorList>
            <person name="Schwarz E.M."/>
            <person name="Heppert J.K."/>
            <person name="Baniya A."/>
            <person name="Schwartz H.T."/>
            <person name="Tan C.-H."/>
            <person name="Antoshechkin I."/>
            <person name="Sternberg P.W."/>
            <person name="Goodrich-Blair H."/>
            <person name="Dillman A.R."/>
        </authorList>
    </citation>
    <scope>NUCLEOTIDE SEQUENCE</scope>
    <source>
        <strain evidence="2">PS9179</strain>
        <tissue evidence="2">Whole animal</tissue>
    </source>
</reference>
<gene>
    <name evidence="2" type="ORF">QR680_017113</name>
</gene>
<evidence type="ECO:0000256" key="1">
    <source>
        <dbReference type="SAM" id="SignalP"/>
    </source>
</evidence>
<organism evidence="2 3">
    <name type="scientific">Steinernema hermaphroditum</name>
    <dbReference type="NCBI Taxonomy" id="289476"/>
    <lineage>
        <taxon>Eukaryota</taxon>
        <taxon>Metazoa</taxon>
        <taxon>Ecdysozoa</taxon>
        <taxon>Nematoda</taxon>
        <taxon>Chromadorea</taxon>
        <taxon>Rhabditida</taxon>
        <taxon>Tylenchina</taxon>
        <taxon>Panagrolaimomorpha</taxon>
        <taxon>Strongyloidoidea</taxon>
        <taxon>Steinernematidae</taxon>
        <taxon>Steinernema</taxon>
    </lineage>
</organism>
<feature type="signal peptide" evidence="1">
    <location>
        <begin position="1"/>
        <end position="18"/>
    </location>
</feature>
<comment type="caution">
    <text evidence="2">The sequence shown here is derived from an EMBL/GenBank/DDBJ whole genome shotgun (WGS) entry which is preliminary data.</text>
</comment>